<dbReference type="SUPFAM" id="SSF51197">
    <property type="entry name" value="Clavaminate synthase-like"/>
    <property type="match status" value="1"/>
</dbReference>
<dbReference type="InterPro" id="IPR042098">
    <property type="entry name" value="TauD-like_sf"/>
</dbReference>
<protein>
    <submittedName>
        <fullName evidence="3">Pyoverdine biosynthesis protein PvcA</fullName>
    </submittedName>
</protein>
<dbReference type="PATRIC" id="fig|45073.5.peg.742"/>
<feature type="domain" description="TauD/TfdA-like" evidence="2">
    <location>
        <begin position="369"/>
        <end position="608"/>
    </location>
</feature>
<dbReference type="GO" id="GO:0016706">
    <property type="term" value="F:2-oxoglutarate-dependent dioxygenase activity"/>
    <property type="evidence" value="ECO:0007669"/>
    <property type="project" value="UniProtKB-ARBA"/>
</dbReference>
<dbReference type="Proteomes" id="UP000054618">
    <property type="component" value="Unassembled WGS sequence"/>
</dbReference>
<dbReference type="PANTHER" id="PTHR37285">
    <property type="entry name" value="SPORE WALL MATURATION PROTEIN DIT1"/>
    <property type="match status" value="1"/>
</dbReference>
<dbReference type="Gene3D" id="3.30.60.140">
    <property type="match status" value="1"/>
</dbReference>
<reference evidence="3 4" key="1">
    <citation type="submission" date="2015-11" db="EMBL/GenBank/DDBJ databases">
        <title>Genomic analysis of 38 Legionella species identifies large and diverse effector repertoires.</title>
        <authorList>
            <person name="Burstein D."/>
            <person name="Amaro F."/>
            <person name="Zusman T."/>
            <person name="Lifshitz Z."/>
            <person name="Cohen O."/>
            <person name="Gilbert J.A."/>
            <person name="Pupko T."/>
            <person name="Shuman H.A."/>
            <person name="Segal G."/>
        </authorList>
    </citation>
    <scope>NUCLEOTIDE SEQUENCE [LARGE SCALE GENOMIC DNA]</scope>
    <source>
        <strain evidence="3 4">CDC#1442-AUS-E</strain>
    </source>
</reference>
<evidence type="ECO:0000256" key="1">
    <source>
        <dbReference type="ARBA" id="ARBA00023002"/>
    </source>
</evidence>
<dbReference type="InterPro" id="IPR003819">
    <property type="entry name" value="TauD/TfdA-like"/>
</dbReference>
<dbReference type="Gene3D" id="3.60.130.10">
    <property type="entry name" value="Clavaminate synthase-like"/>
    <property type="match status" value="1"/>
</dbReference>
<name>A0A0W0Y5E8_9GAMM</name>
<evidence type="ECO:0000313" key="4">
    <source>
        <dbReference type="Proteomes" id="UP000054618"/>
    </source>
</evidence>
<dbReference type="EMBL" id="LNYS01000006">
    <property type="protein sequence ID" value="KTD51860.1"/>
    <property type="molecule type" value="Genomic_DNA"/>
</dbReference>
<dbReference type="RefSeq" id="WP_234999819.1">
    <property type="nucleotide sequence ID" value="NZ_CAAAIK010000011.1"/>
</dbReference>
<proteinExistence type="predicted"/>
<dbReference type="Pfam" id="PF05141">
    <property type="entry name" value="DIT1_PvcA"/>
    <property type="match status" value="1"/>
</dbReference>
<dbReference type="PANTHER" id="PTHR37285:SF5">
    <property type="entry name" value="SPORE WALL MATURATION PROTEIN DIT1"/>
    <property type="match status" value="1"/>
</dbReference>
<sequence length="625" mass="71469">MKNTAMQSIIPQNHTIRNFAPGSSEALRIATKIFAEIMAFRRVAKSGESCGDAGCPRCYSIHLPKIWSAVRRNEPVFFVLPAFPGKSPNLEKVLSPLPDHAERLSLAFLGSLCQQVRRYYFPGIRILLCSDGRVFSDVVGMTETHVSAYQHELDKLIADMSLCDLSTFNLDHCYESLSFKAMRERLMNCYGNSLDNLKQKIRNGAKPLADADDQEANRMYRGITRFLFEDSLHSGQTKSRSAIQKEARDKAYEVIRRSNAWSELIAERFPHAIRLSIHPQICGSKKLGIRLIANERWMTPWHGVAVDTDEGYILLKRSQAEGLGATLIHSDDGRPSHYLLTRAGRGFMNFKISRLKPFGLCLMPDYPNTSVNELDIEHLRQLCGEEQLILLRGFETFNNSTEFSDYCENWGEISVWPFGKVLELIEQEKPEDHIFDHSYVPMHWDGMYRPQVPEFQIFHCVKAPLSGQGGRTTFSNTVLALKNASTESRNLWNKVTGVYKRKMEFYNSKTVSPIINKHPYKGYSVIRYNEPCSEEKGHFVNPPDLEFIGLGPEELKIFHYSLKNALYAPNNFYAHEWQANDIVIADNFSLLHGREGFVSKSPRHLQRVHVLSDPPFENPNLEFHQ</sequence>
<dbReference type="InterPro" id="IPR007817">
    <property type="entry name" value="Isocyanide_synthase_DIT1"/>
</dbReference>
<accession>A0A0W0Y5E8</accession>
<gene>
    <name evidence="3" type="ORF">Lqui_0704</name>
</gene>
<evidence type="ECO:0000313" key="3">
    <source>
        <dbReference type="EMBL" id="KTD51860.1"/>
    </source>
</evidence>
<comment type="caution">
    <text evidence="3">The sequence shown here is derived from an EMBL/GenBank/DDBJ whole genome shotgun (WGS) entry which is preliminary data.</text>
</comment>
<dbReference type="STRING" id="45073.Lqui_0704"/>
<dbReference type="AlphaFoldDB" id="A0A0W0Y5E8"/>
<organism evidence="3 4">
    <name type="scientific">Legionella quinlivanii</name>
    <dbReference type="NCBI Taxonomy" id="45073"/>
    <lineage>
        <taxon>Bacteria</taxon>
        <taxon>Pseudomonadati</taxon>
        <taxon>Pseudomonadota</taxon>
        <taxon>Gammaproteobacteria</taxon>
        <taxon>Legionellales</taxon>
        <taxon>Legionellaceae</taxon>
        <taxon>Legionella</taxon>
    </lineage>
</organism>
<keyword evidence="1" id="KW-0560">Oxidoreductase</keyword>
<keyword evidence="4" id="KW-1185">Reference proteome</keyword>
<evidence type="ECO:0000259" key="2">
    <source>
        <dbReference type="Pfam" id="PF02668"/>
    </source>
</evidence>
<dbReference type="Pfam" id="PF02668">
    <property type="entry name" value="TauD"/>
    <property type="match status" value="1"/>
</dbReference>